<accession>A0AAV0ELP6</accession>
<keyword evidence="3" id="KW-1185">Reference proteome</keyword>
<sequence>MVRTTNGGQTGNNSRQITLPPPLNTERFWLPRDSRPFNPPPPNNTSSSSGSLSNQPESPNSTSTLSEPNPSPCSHVKKEIVPEGKTGFIPCSANRYVMPCLKKKFDEPILSYTEASPELKNIWLNLFKERYTWRPEHNYRICKNFNSKGSAGLSRALSAVRKSKKRPNWIIKSLWTQLLVKWGDIKYIQKCETNQKNRNSDVGITLHTGGSIPLAEHCRRYEAKHGVSAEPDKMFLQTHTKKEDGSFVTPKAQKVYESFEELKSKDTNANSKELLLEAAGGHTKGGRVSGFGSASDFYFPSTSTSEVPSQPSYDDTVWKHRLAEVERSNIELRQSNKELMEFKESASVTIEKLQRSMNMHQQSPQGTFTNMFPSQSMHHSSVMGFLPHQQPSYINVLPQQAQFGPFMSMLMPQTSQGFNMKNNGPNQEDHACQDEEDEHV</sequence>
<feature type="compositionally biased region" description="Basic and acidic residues" evidence="1">
    <location>
        <begin position="427"/>
        <end position="440"/>
    </location>
</feature>
<dbReference type="EMBL" id="CAMAPF010000930">
    <property type="protein sequence ID" value="CAH9123500.1"/>
    <property type="molecule type" value="Genomic_DNA"/>
</dbReference>
<reference evidence="2" key="1">
    <citation type="submission" date="2022-07" db="EMBL/GenBank/DDBJ databases">
        <authorList>
            <person name="Macas J."/>
            <person name="Novak P."/>
            <person name="Neumann P."/>
        </authorList>
    </citation>
    <scope>NUCLEOTIDE SEQUENCE</scope>
</reference>
<proteinExistence type="predicted"/>
<feature type="compositionally biased region" description="Low complexity" evidence="1">
    <location>
        <begin position="44"/>
        <end position="59"/>
    </location>
</feature>
<feature type="region of interest" description="Disordered" evidence="1">
    <location>
        <begin position="1"/>
        <end position="77"/>
    </location>
</feature>
<gene>
    <name evidence="2" type="ORF">CEPIT_LOCUS25266</name>
</gene>
<organism evidence="2 3">
    <name type="scientific">Cuscuta epithymum</name>
    <dbReference type="NCBI Taxonomy" id="186058"/>
    <lineage>
        <taxon>Eukaryota</taxon>
        <taxon>Viridiplantae</taxon>
        <taxon>Streptophyta</taxon>
        <taxon>Embryophyta</taxon>
        <taxon>Tracheophyta</taxon>
        <taxon>Spermatophyta</taxon>
        <taxon>Magnoliopsida</taxon>
        <taxon>eudicotyledons</taxon>
        <taxon>Gunneridae</taxon>
        <taxon>Pentapetalae</taxon>
        <taxon>asterids</taxon>
        <taxon>lamiids</taxon>
        <taxon>Solanales</taxon>
        <taxon>Convolvulaceae</taxon>
        <taxon>Cuscuteae</taxon>
        <taxon>Cuscuta</taxon>
        <taxon>Cuscuta subgen. Cuscuta</taxon>
    </lineage>
</organism>
<feature type="compositionally biased region" description="Polar residues" evidence="1">
    <location>
        <begin position="414"/>
        <end position="426"/>
    </location>
</feature>
<evidence type="ECO:0000256" key="1">
    <source>
        <dbReference type="SAM" id="MobiDB-lite"/>
    </source>
</evidence>
<dbReference type="InterPro" id="IPR004252">
    <property type="entry name" value="Probable_transposase_24"/>
</dbReference>
<feature type="region of interest" description="Disordered" evidence="1">
    <location>
        <begin position="414"/>
        <end position="440"/>
    </location>
</feature>
<protein>
    <submittedName>
        <fullName evidence="2">Uncharacterized protein</fullName>
    </submittedName>
</protein>
<dbReference type="AlphaFoldDB" id="A0AAV0ELP6"/>
<dbReference type="Proteomes" id="UP001152523">
    <property type="component" value="Unassembled WGS sequence"/>
</dbReference>
<dbReference type="Pfam" id="PF03004">
    <property type="entry name" value="Transposase_24"/>
    <property type="match status" value="1"/>
</dbReference>
<comment type="caution">
    <text evidence="2">The sequence shown here is derived from an EMBL/GenBank/DDBJ whole genome shotgun (WGS) entry which is preliminary data.</text>
</comment>
<evidence type="ECO:0000313" key="3">
    <source>
        <dbReference type="Proteomes" id="UP001152523"/>
    </source>
</evidence>
<feature type="compositionally biased region" description="Polar residues" evidence="1">
    <location>
        <begin position="1"/>
        <end position="17"/>
    </location>
</feature>
<evidence type="ECO:0000313" key="2">
    <source>
        <dbReference type="EMBL" id="CAH9123500.1"/>
    </source>
</evidence>
<name>A0AAV0ELP6_9ASTE</name>